<evidence type="ECO:0000313" key="3">
    <source>
        <dbReference type="Proteomes" id="UP000292082"/>
    </source>
</evidence>
<reference evidence="2 3" key="1">
    <citation type="submission" date="2019-01" db="EMBL/GenBank/DDBJ databases">
        <title>Draft genome sequences of three monokaryotic isolates of the white-rot basidiomycete fungus Dichomitus squalens.</title>
        <authorList>
            <consortium name="DOE Joint Genome Institute"/>
            <person name="Lopez S.C."/>
            <person name="Andreopoulos B."/>
            <person name="Pangilinan J."/>
            <person name="Lipzen A."/>
            <person name="Riley R."/>
            <person name="Ahrendt S."/>
            <person name="Ng V."/>
            <person name="Barry K."/>
            <person name="Daum C."/>
            <person name="Grigoriev I.V."/>
            <person name="Hilden K.S."/>
            <person name="Makela M.R."/>
            <person name="de Vries R.P."/>
        </authorList>
    </citation>
    <scope>NUCLEOTIDE SEQUENCE [LARGE SCALE GENOMIC DNA]</scope>
    <source>
        <strain evidence="2 3">CBS 464.89</strain>
    </source>
</reference>
<name>A0A4Q9PD24_9APHY</name>
<evidence type="ECO:0000256" key="1">
    <source>
        <dbReference type="SAM" id="MobiDB-lite"/>
    </source>
</evidence>
<evidence type="ECO:0000313" key="2">
    <source>
        <dbReference type="EMBL" id="TBU51137.1"/>
    </source>
</evidence>
<feature type="region of interest" description="Disordered" evidence="1">
    <location>
        <begin position="1"/>
        <end position="21"/>
    </location>
</feature>
<keyword evidence="3" id="KW-1185">Reference proteome</keyword>
<dbReference type="Proteomes" id="UP000292082">
    <property type="component" value="Unassembled WGS sequence"/>
</dbReference>
<sequence>MHRHIPNPHGNNQYRRCPPKDDPKVEAALWDYHRRNISDKEKIRKLLFAEHGIKMSTATITRRRKAIGIKGSGATTRELTETEKRQLILDQMEKHPTRGMGPRRMQEAIAADAGVQLTRDYIAEEMHRLDPEGFTLRHPTSKKKHRAALVCLGPDYEISCDGHDKLSSIGFPIYGARDVWSGKWHGLWVLPNNRYKLAIAYVYLHLVKKLKGMPLQVTTDRGSETGGIYAFANALREEFAADYPVLELPPHRFLPSIHNTTIERGWLRLRLEWGDDIKVFWEAGQDLYDGMDPDQYELVQWLWPKLIQQELDKLCTSLNNHKPRRVAGKLIPTGVAPNIAYTMPESYGGQPGGLQPVDIKLIDELMEDLGGEDLIRFVSREYEAHAEQVYASLGVGELTFHNVWDVFTRMLPAMTR</sequence>
<dbReference type="AlphaFoldDB" id="A0A4Q9PD24"/>
<protein>
    <recommendedName>
        <fullName evidence="4">Integrase catalytic domain-containing protein</fullName>
    </recommendedName>
</protein>
<dbReference type="PANTHER" id="PTHR46177:SF1">
    <property type="entry name" value="INTEGRASE CATALYTIC DOMAIN-CONTAINING PROTEIN"/>
    <property type="match status" value="1"/>
</dbReference>
<accession>A0A4Q9PD24</accession>
<gene>
    <name evidence="2" type="ORF">BD310DRAFT_953412</name>
</gene>
<organism evidence="2 3">
    <name type="scientific">Dichomitus squalens</name>
    <dbReference type="NCBI Taxonomy" id="114155"/>
    <lineage>
        <taxon>Eukaryota</taxon>
        <taxon>Fungi</taxon>
        <taxon>Dikarya</taxon>
        <taxon>Basidiomycota</taxon>
        <taxon>Agaricomycotina</taxon>
        <taxon>Agaricomycetes</taxon>
        <taxon>Polyporales</taxon>
        <taxon>Polyporaceae</taxon>
        <taxon>Dichomitus</taxon>
    </lineage>
</organism>
<proteinExistence type="predicted"/>
<dbReference type="PANTHER" id="PTHR46177">
    <property type="entry name" value="INTEGRASE CATALYTIC DOMAIN-CONTAINING PROTEIN"/>
    <property type="match status" value="1"/>
</dbReference>
<evidence type="ECO:0008006" key="4">
    <source>
        <dbReference type="Google" id="ProtNLM"/>
    </source>
</evidence>
<dbReference type="EMBL" id="ML145385">
    <property type="protein sequence ID" value="TBU51137.1"/>
    <property type="molecule type" value="Genomic_DNA"/>
</dbReference>